<evidence type="ECO:0000313" key="1">
    <source>
        <dbReference type="EMBL" id="ANJ66162.1"/>
    </source>
</evidence>
<evidence type="ECO:0000313" key="2">
    <source>
        <dbReference type="Proteomes" id="UP000078596"/>
    </source>
</evidence>
<protein>
    <submittedName>
        <fullName evidence="1">Uncharacterized protein</fullName>
    </submittedName>
</protein>
<proteinExistence type="predicted"/>
<reference evidence="1 2" key="1">
    <citation type="submission" date="2016-06" db="EMBL/GenBank/DDBJ databases">
        <title>Insight into the functional genes involving in sulfur oxidation in Pearl River water.</title>
        <authorList>
            <person name="Luo J."/>
            <person name="Tan X."/>
            <person name="Lin W."/>
        </authorList>
    </citation>
    <scope>NUCLEOTIDE SEQUENCE [LARGE SCALE GENOMIC DNA]</scope>
    <source>
        <strain evidence="1 2">LS2</strain>
    </source>
</reference>
<sequence>MPPEFARQDCAARRYKFAQQAGQINVSLAIISHANNLVFYRVVARVAMRSHRLADVVYKGVVSIRGEGFRWEQCP</sequence>
<gene>
    <name evidence="1" type="ORF">A9404_01140</name>
</gene>
<dbReference type="EMBL" id="CP016027">
    <property type="protein sequence ID" value="ANJ66162.1"/>
    <property type="molecule type" value="Genomic_DNA"/>
</dbReference>
<dbReference type="Proteomes" id="UP000078596">
    <property type="component" value="Chromosome"/>
</dbReference>
<accession>A0A191ZE68</accession>
<dbReference type="KEGG" id="haz:A9404_01140"/>
<organism evidence="1 2">
    <name type="scientific">Halothiobacillus diazotrophicus</name>
    <dbReference type="NCBI Taxonomy" id="1860122"/>
    <lineage>
        <taxon>Bacteria</taxon>
        <taxon>Pseudomonadati</taxon>
        <taxon>Pseudomonadota</taxon>
        <taxon>Gammaproteobacteria</taxon>
        <taxon>Chromatiales</taxon>
        <taxon>Halothiobacillaceae</taxon>
        <taxon>Halothiobacillus</taxon>
    </lineage>
</organism>
<dbReference type="STRING" id="1860122.A9404_01140"/>
<name>A0A191ZE68_9GAMM</name>
<keyword evidence="2" id="KW-1185">Reference proteome</keyword>
<dbReference type="AlphaFoldDB" id="A0A191ZE68"/>